<comment type="caution">
    <text evidence="1">The sequence shown here is derived from an EMBL/GenBank/DDBJ whole genome shotgun (WGS) entry which is preliminary data.</text>
</comment>
<evidence type="ECO:0000313" key="1">
    <source>
        <dbReference type="EMBL" id="KAK8220025.1"/>
    </source>
</evidence>
<keyword evidence="2" id="KW-1185">Reference proteome</keyword>
<keyword evidence="1" id="KW-0808">Transferase</keyword>
<dbReference type="EC" id="2.3.1.225" evidence="1"/>
<gene>
    <name evidence="1" type="primary">PFA3</name>
    <name evidence="1" type="ORF">M8818_000441</name>
</gene>
<reference evidence="1" key="1">
    <citation type="submission" date="2024-02" db="EMBL/GenBank/DDBJ databases">
        <title>Metagenome Assembled Genome of Zalaria obscura JY119.</title>
        <authorList>
            <person name="Vighnesh L."/>
            <person name="Jagadeeshwari U."/>
            <person name="Venkata Ramana C."/>
            <person name="Sasikala C."/>
        </authorList>
    </citation>
    <scope>NUCLEOTIDE SEQUENCE</scope>
    <source>
        <strain evidence="1">JY119</strain>
    </source>
</reference>
<keyword evidence="1" id="KW-0012">Acyltransferase</keyword>
<organism evidence="1 2">
    <name type="scientific">Zalaria obscura</name>
    <dbReference type="NCBI Taxonomy" id="2024903"/>
    <lineage>
        <taxon>Eukaryota</taxon>
        <taxon>Fungi</taxon>
        <taxon>Dikarya</taxon>
        <taxon>Ascomycota</taxon>
        <taxon>Pezizomycotina</taxon>
        <taxon>Dothideomycetes</taxon>
        <taxon>Dothideomycetidae</taxon>
        <taxon>Dothideales</taxon>
        <taxon>Zalariaceae</taxon>
        <taxon>Zalaria</taxon>
    </lineage>
</organism>
<name>A0ACC3SPP9_9PEZI</name>
<protein>
    <submittedName>
        <fullName evidence="1">Palmitoyltransferase for Vac8p</fullName>
        <ecNumber evidence="1">2.3.1.225</ecNumber>
    </submittedName>
</protein>
<dbReference type="Proteomes" id="UP001320706">
    <property type="component" value="Unassembled WGS sequence"/>
</dbReference>
<evidence type="ECO:0000313" key="2">
    <source>
        <dbReference type="Proteomes" id="UP001320706"/>
    </source>
</evidence>
<sequence length="586" mass="65945">MATLAPSSSPSSPPFNRRRKSWARRVERCCCGSIAYFPLAFVYGLSTWAVWVQVSLAFRPEGSSAGRAASVLGILLYGLAQSSYTTAVFADPGSTLNQISSKSSGYSSLPTDEPHQEVPQNYTSLTAKSTGKPRFCKKCQAVKPDRTHHCSTCNRCVLKMDHHCPWLATCVGLRNYKAFILFLIYTSLFCWVCFAITARWVWREILDETQMTEGARVINTILLAVLSGIIGLVLSGFTAWHIYLALSGQTTIESLEKTRYLSPLKKSMERQLQHGRHYVGTNLEEGQDASLTDQLKEIHANALPGVTRPEEGEDRSSAATPVHNTRSSYDSPASDSLRRNYASMEEDRERERYAAYLDEQDSEKLPHAFDLGWRRNLAHVFGENPLYWPLPICNTTGDGWNWEVSQKWLAAREEVARERMRREENERQWQGSNGWSQQDYSYGQSGAGRHYHAPSPAVRPHPPPRWSGEHDDSDGQYLTTSSGITHVPSAGRRSPMKADQLLGREPRASLNRRADGQPMHMQKLDHRRGDETPDYDTSSDEEGRRSVARNGPVRQTDNWNDIPDDFLAASRAGNSRSRSQGRRKGD</sequence>
<accession>A0ACC3SPP9</accession>
<dbReference type="EMBL" id="JAMKPW020000002">
    <property type="protein sequence ID" value="KAK8220025.1"/>
    <property type="molecule type" value="Genomic_DNA"/>
</dbReference>
<proteinExistence type="predicted"/>